<gene>
    <name evidence="2" type="ORF">QBC47DRAFT_385585</name>
</gene>
<keyword evidence="1" id="KW-0732">Signal</keyword>
<evidence type="ECO:0000313" key="2">
    <source>
        <dbReference type="EMBL" id="KAK1754083.1"/>
    </source>
</evidence>
<dbReference type="AlphaFoldDB" id="A0AAJ0BBN0"/>
<protein>
    <recommendedName>
        <fullName evidence="4">Secreted protein</fullName>
    </recommendedName>
</protein>
<evidence type="ECO:0000313" key="3">
    <source>
        <dbReference type="Proteomes" id="UP001239445"/>
    </source>
</evidence>
<organism evidence="2 3">
    <name type="scientific">Echria macrotheca</name>
    <dbReference type="NCBI Taxonomy" id="438768"/>
    <lineage>
        <taxon>Eukaryota</taxon>
        <taxon>Fungi</taxon>
        <taxon>Dikarya</taxon>
        <taxon>Ascomycota</taxon>
        <taxon>Pezizomycotina</taxon>
        <taxon>Sordariomycetes</taxon>
        <taxon>Sordariomycetidae</taxon>
        <taxon>Sordariales</taxon>
        <taxon>Schizotheciaceae</taxon>
        <taxon>Echria</taxon>
    </lineage>
</organism>
<comment type="caution">
    <text evidence="2">The sequence shown here is derived from an EMBL/GenBank/DDBJ whole genome shotgun (WGS) entry which is preliminary data.</text>
</comment>
<keyword evidence="3" id="KW-1185">Reference proteome</keyword>
<feature type="signal peptide" evidence="1">
    <location>
        <begin position="1"/>
        <end position="19"/>
    </location>
</feature>
<proteinExistence type="predicted"/>
<accession>A0AAJ0BBN0</accession>
<name>A0AAJ0BBN0_9PEZI</name>
<evidence type="ECO:0008006" key="4">
    <source>
        <dbReference type="Google" id="ProtNLM"/>
    </source>
</evidence>
<feature type="chain" id="PRO_5042520999" description="Secreted protein" evidence="1">
    <location>
        <begin position="20"/>
        <end position="87"/>
    </location>
</feature>
<reference evidence="2" key="1">
    <citation type="submission" date="2023-06" db="EMBL/GenBank/DDBJ databases">
        <title>Genome-scale phylogeny and comparative genomics of the fungal order Sordariales.</title>
        <authorList>
            <consortium name="Lawrence Berkeley National Laboratory"/>
            <person name="Hensen N."/>
            <person name="Bonometti L."/>
            <person name="Westerberg I."/>
            <person name="Brannstrom I.O."/>
            <person name="Guillou S."/>
            <person name="Cros-Aarteil S."/>
            <person name="Calhoun S."/>
            <person name="Haridas S."/>
            <person name="Kuo A."/>
            <person name="Mondo S."/>
            <person name="Pangilinan J."/>
            <person name="Riley R."/>
            <person name="Labutti K."/>
            <person name="Andreopoulos B."/>
            <person name="Lipzen A."/>
            <person name="Chen C."/>
            <person name="Yanf M."/>
            <person name="Daum C."/>
            <person name="Ng V."/>
            <person name="Clum A."/>
            <person name="Steindorff A."/>
            <person name="Ohm R."/>
            <person name="Martin F."/>
            <person name="Silar P."/>
            <person name="Natvig D."/>
            <person name="Lalanne C."/>
            <person name="Gautier V."/>
            <person name="Ament-Velasquez S.L."/>
            <person name="Kruys A."/>
            <person name="Hutchinson M.I."/>
            <person name="Powell A.J."/>
            <person name="Barry K."/>
            <person name="Miller A.N."/>
            <person name="Grigoriev I.V."/>
            <person name="Debuchy R."/>
            <person name="Gladieux P."/>
            <person name="Thoren M.H."/>
            <person name="Johannesson H."/>
        </authorList>
    </citation>
    <scope>NUCLEOTIDE SEQUENCE</scope>
    <source>
        <strain evidence="2">PSN4</strain>
    </source>
</reference>
<dbReference type="Proteomes" id="UP001239445">
    <property type="component" value="Unassembled WGS sequence"/>
</dbReference>
<sequence length="87" mass="9344">MLSACILILSFVYAPLSTSSSSTFAVSLLSFALLPCRYTPPWRPGAPLSPVILVVGYFPAVGRRQRGWNPPGGILALARCGRHSEVK</sequence>
<evidence type="ECO:0000256" key="1">
    <source>
        <dbReference type="SAM" id="SignalP"/>
    </source>
</evidence>
<dbReference type="EMBL" id="MU839836">
    <property type="protein sequence ID" value="KAK1754083.1"/>
    <property type="molecule type" value="Genomic_DNA"/>
</dbReference>